<dbReference type="EMBL" id="LVVM01001706">
    <property type="protein sequence ID" value="OJA17982.1"/>
    <property type="molecule type" value="Genomic_DNA"/>
</dbReference>
<name>A0A1J8Q8I9_9AGAM</name>
<proteinExistence type="predicted"/>
<reference evidence="1 2" key="1">
    <citation type="submission" date="2016-03" db="EMBL/GenBank/DDBJ databases">
        <title>Comparative genomics of the ectomycorrhizal sister species Rhizopogon vinicolor and Rhizopogon vesiculosus (Basidiomycota: Boletales) reveals a divergence of the mating type B locus.</title>
        <authorList>
            <person name="Mujic A.B."/>
            <person name="Kuo A."/>
            <person name="Tritt A."/>
            <person name="Lipzen A."/>
            <person name="Chen C."/>
            <person name="Johnson J."/>
            <person name="Sharma A."/>
            <person name="Barry K."/>
            <person name="Grigoriev I.V."/>
            <person name="Spatafora J.W."/>
        </authorList>
    </citation>
    <scope>NUCLEOTIDE SEQUENCE [LARGE SCALE GENOMIC DNA]</scope>
    <source>
        <strain evidence="1 2">AM-OR11-056</strain>
    </source>
</reference>
<keyword evidence="2" id="KW-1185">Reference proteome</keyword>
<dbReference type="OrthoDB" id="2676488at2759"/>
<dbReference type="Proteomes" id="UP000183567">
    <property type="component" value="Unassembled WGS sequence"/>
</dbReference>
<protein>
    <submittedName>
        <fullName evidence="1">Uncharacterized protein</fullName>
    </submittedName>
</protein>
<comment type="caution">
    <text evidence="1">The sequence shown here is derived from an EMBL/GenBank/DDBJ whole genome shotgun (WGS) entry which is preliminary data.</text>
</comment>
<evidence type="ECO:0000313" key="2">
    <source>
        <dbReference type="Proteomes" id="UP000183567"/>
    </source>
</evidence>
<evidence type="ECO:0000313" key="1">
    <source>
        <dbReference type="EMBL" id="OJA17982.1"/>
    </source>
</evidence>
<gene>
    <name evidence="1" type="ORF">AZE42_09892</name>
</gene>
<dbReference type="AlphaFoldDB" id="A0A1J8Q8I9"/>
<organism evidence="1 2">
    <name type="scientific">Rhizopogon vesiculosus</name>
    <dbReference type="NCBI Taxonomy" id="180088"/>
    <lineage>
        <taxon>Eukaryota</taxon>
        <taxon>Fungi</taxon>
        <taxon>Dikarya</taxon>
        <taxon>Basidiomycota</taxon>
        <taxon>Agaricomycotina</taxon>
        <taxon>Agaricomycetes</taxon>
        <taxon>Agaricomycetidae</taxon>
        <taxon>Boletales</taxon>
        <taxon>Suillineae</taxon>
        <taxon>Rhizopogonaceae</taxon>
        <taxon>Rhizopogon</taxon>
    </lineage>
</organism>
<sequence>MSAPSSPHSACSTLDAPESVVPDRKVVKILVKILTARHGVLHYHGQTGELATYQWPTDRHGQKIHPSQFAAYREAHAFLYPCCLCATADRYVETSVLQRAEGINQGQYVAECATSTCGYLLTVEKFFGRASVPAAYYRKRKVTRRPARIRHMLNQDDPLLRVKVEVK</sequence>
<accession>A0A1J8Q8I9</accession>